<evidence type="ECO:0000313" key="1">
    <source>
        <dbReference type="EMBL" id="KAF9471499.1"/>
    </source>
</evidence>
<dbReference type="EMBL" id="MU155675">
    <property type="protein sequence ID" value="KAF9471499.1"/>
    <property type="molecule type" value="Genomic_DNA"/>
</dbReference>
<organism evidence="1 2">
    <name type="scientific">Pholiota conissans</name>
    <dbReference type="NCBI Taxonomy" id="109636"/>
    <lineage>
        <taxon>Eukaryota</taxon>
        <taxon>Fungi</taxon>
        <taxon>Dikarya</taxon>
        <taxon>Basidiomycota</taxon>
        <taxon>Agaricomycotina</taxon>
        <taxon>Agaricomycetes</taxon>
        <taxon>Agaricomycetidae</taxon>
        <taxon>Agaricales</taxon>
        <taxon>Agaricineae</taxon>
        <taxon>Strophariaceae</taxon>
        <taxon>Pholiota</taxon>
    </lineage>
</organism>
<sequence length="86" mass="10267">MMTTTWPQSSAILTTRFEREDSRHIYRRSAYFKIAVEYTRYFPITSKQPNHPPGMSQTSTNSPIRHVYRFLGYIHNNIQCSRMINH</sequence>
<accession>A0A9P5YLH8</accession>
<comment type="caution">
    <text evidence="1">The sequence shown here is derived from an EMBL/GenBank/DDBJ whole genome shotgun (WGS) entry which is preliminary data.</text>
</comment>
<dbReference type="AlphaFoldDB" id="A0A9P5YLH8"/>
<gene>
    <name evidence="1" type="ORF">BDN70DRAFT_888057</name>
</gene>
<reference evidence="1" key="1">
    <citation type="submission" date="2020-11" db="EMBL/GenBank/DDBJ databases">
        <authorList>
            <consortium name="DOE Joint Genome Institute"/>
            <person name="Ahrendt S."/>
            <person name="Riley R."/>
            <person name="Andreopoulos W."/>
            <person name="Labutti K."/>
            <person name="Pangilinan J."/>
            <person name="Ruiz-Duenas F.J."/>
            <person name="Barrasa J.M."/>
            <person name="Sanchez-Garcia M."/>
            <person name="Camarero S."/>
            <person name="Miyauchi S."/>
            <person name="Serrano A."/>
            <person name="Linde D."/>
            <person name="Babiker R."/>
            <person name="Drula E."/>
            <person name="Ayuso-Fernandez I."/>
            <person name="Pacheco R."/>
            <person name="Padilla G."/>
            <person name="Ferreira P."/>
            <person name="Barriuso J."/>
            <person name="Kellner H."/>
            <person name="Castanera R."/>
            <person name="Alfaro M."/>
            <person name="Ramirez L."/>
            <person name="Pisabarro A.G."/>
            <person name="Kuo A."/>
            <person name="Tritt A."/>
            <person name="Lipzen A."/>
            <person name="He G."/>
            <person name="Yan M."/>
            <person name="Ng V."/>
            <person name="Cullen D."/>
            <person name="Martin F."/>
            <person name="Rosso M.-N."/>
            <person name="Henrissat B."/>
            <person name="Hibbett D."/>
            <person name="Martinez A.T."/>
            <person name="Grigoriev I.V."/>
        </authorList>
    </citation>
    <scope>NUCLEOTIDE SEQUENCE</scope>
    <source>
        <strain evidence="1">CIRM-BRFM 674</strain>
    </source>
</reference>
<dbReference type="Proteomes" id="UP000807469">
    <property type="component" value="Unassembled WGS sequence"/>
</dbReference>
<keyword evidence="2" id="KW-1185">Reference proteome</keyword>
<proteinExistence type="predicted"/>
<evidence type="ECO:0000313" key="2">
    <source>
        <dbReference type="Proteomes" id="UP000807469"/>
    </source>
</evidence>
<protein>
    <submittedName>
        <fullName evidence="1">Uncharacterized protein</fullName>
    </submittedName>
</protein>
<name>A0A9P5YLH8_9AGAR</name>